<reference evidence="1" key="1">
    <citation type="journal article" date="2023" name="Plant J.">
        <title>Genome sequences and population genomics provide insights into the demographic history, inbreeding, and mutation load of two 'living fossil' tree species of Dipteronia.</title>
        <authorList>
            <person name="Feng Y."/>
            <person name="Comes H.P."/>
            <person name="Chen J."/>
            <person name="Zhu S."/>
            <person name="Lu R."/>
            <person name="Zhang X."/>
            <person name="Li P."/>
            <person name="Qiu J."/>
            <person name="Olsen K.M."/>
            <person name="Qiu Y."/>
        </authorList>
    </citation>
    <scope>NUCLEOTIDE SEQUENCE</scope>
    <source>
        <strain evidence="1">NBL</strain>
    </source>
</reference>
<dbReference type="EMBL" id="JANJYJ010000002">
    <property type="protein sequence ID" value="KAK3225843.1"/>
    <property type="molecule type" value="Genomic_DNA"/>
</dbReference>
<dbReference type="AlphaFoldDB" id="A0AAE0AXT6"/>
<dbReference type="GO" id="GO:0006390">
    <property type="term" value="P:mitochondrial transcription"/>
    <property type="evidence" value="ECO:0007669"/>
    <property type="project" value="TreeGrafter"/>
</dbReference>
<accession>A0AAE0AXT6</accession>
<keyword evidence="2" id="KW-1185">Reference proteome</keyword>
<dbReference type="GO" id="GO:0003677">
    <property type="term" value="F:DNA binding"/>
    <property type="evidence" value="ECO:0007669"/>
    <property type="project" value="InterPro"/>
</dbReference>
<dbReference type="PANTHER" id="PTHR10102:SF8">
    <property type="entry name" value="DNA-DIRECTED RNA POLYMERASE-RELATED"/>
    <property type="match status" value="1"/>
</dbReference>
<name>A0AAE0AXT6_9ROSI</name>
<dbReference type="InterPro" id="IPR043502">
    <property type="entry name" value="DNA/RNA_pol_sf"/>
</dbReference>
<evidence type="ECO:0000313" key="1">
    <source>
        <dbReference type="EMBL" id="KAK3225843.1"/>
    </source>
</evidence>
<dbReference type="Proteomes" id="UP001281410">
    <property type="component" value="Unassembled WGS sequence"/>
</dbReference>
<evidence type="ECO:0000313" key="2">
    <source>
        <dbReference type="Proteomes" id="UP001281410"/>
    </source>
</evidence>
<gene>
    <name evidence="1" type="ORF">Dsin_005705</name>
</gene>
<dbReference type="PANTHER" id="PTHR10102">
    <property type="entry name" value="DNA-DIRECTED RNA POLYMERASE, MITOCHONDRIAL"/>
    <property type="match status" value="1"/>
</dbReference>
<proteinExistence type="predicted"/>
<organism evidence="1 2">
    <name type="scientific">Dipteronia sinensis</name>
    <dbReference type="NCBI Taxonomy" id="43782"/>
    <lineage>
        <taxon>Eukaryota</taxon>
        <taxon>Viridiplantae</taxon>
        <taxon>Streptophyta</taxon>
        <taxon>Embryophyta</taxon>
        <taxon>Tracheophyta</taxon>
        <taxon>Spermatophyta</taxon>
        <taxon>Magnoliopsida</taxon>
        <taxon>eudicotyledons</taxon>
        <taxon>Gunneridae</taxon>
        <taxon>Pentapetalae</taxon>
        <taxon>rosids</taxon>
        <taxon>malvids</taxon>
        <taxon>Sapindales</taxon>
        <taxon>Sapindaceae</taxon>
        <taxon>Hippocastanoideae</taxon>
        <taxon>Acereae</taxon>
        <taxon>Dipteronia</taxon>
    </lineage>
</organism>
<dbReference type="InterPro" id="IPR002092">
    <property type="entry name" value="DNA-dir_Rpol_phage-type"/>
</dbReference>
<comment type="caution">
    <text evidence="1">The sequence shown here is derived from an EMBL/GenBank/DDBJ whole genome shotgun (WGS) entry which is preliminary data.</text>
</comment>
<protein>
    <submittedName>
        <fullName evidence="1">Uncharacterized protein</fullName>
    </submittedName>
</protein>
<dbReference type="GO" id="GO:0003899">
    <property type="term" value="F:DNA-directed RNA polymerase activity"/>
    <property type="evidence" value="ECO:0007669"/>
    <property type="project" value="InterPro"/>
</dbReference>
<dbReference type="GO" id="GO:0034245">
    <property type="term" value="C:mitochondrial DNA-directed RNA polymerase complex"/>
    <property type="evidence" value="ECO:0007669"/>
    <property type="project" value="TreeGrafter"/>
</dbReference>
<dbReference type="SUPFAM" id="SSF56672">
    <property type="entry name" value="DNA/RNA polymerases"/>
    <property type="match status" value="1"/>
</dbReference>
<sequence>MTVFQGRDGRKNTRNGRRRFFRKGWIFHGRTGWEDQKVGAFVDFRGRIYRAGVLHFHERDLSKCLLLFSNDNDKDPQLDKKEVLSSRAHLACAAAYKYKKFDTYMKSYNWYINNHNKMKKNPLDISDNMLIELARKANDPFQFIAKYLSNDTVTDDNRIVGLNKVPLSQDAAASAYQIMSYLLLNIEIGKLTNLIPSQEDEVKDEYLDEDEYLIEDEYDLLSEDEKS</sequence>